<keyword evidence="3" id="KW-0902">Two-component regulatory system</keyword>
<gene>
    <name evidence="5" type="ORF">G5B36_24485</name>
</gene>
<accession>A0ABX2HSZ7</accession>
<evidence type="ECO:0000256" key="2">
    <source>
        <dbReference type="ARBA" id="ARBA00012438"/>
    </source>
</evidence>
<keyword evidence="6" id="KW-1185">Reference proteome</keyword>
<sequence>MIFHSFKPLRHSMPQSAGTGLGLPIISSISRLMGGGSGIKSEPGKGTGVNMTLRFPLAADRPLTVPEIKGPGGDGCIAVMESVSSLYLISKI</sequence>
<evidence type="ECO:0000313" key="5">
    <source>
        <dbReference type="EMBL" id="NSJ51837.1"/>
    </source>
</evidence>
<dbReference type="InterPro" id="IPR004358">
    <property type="entry name" value="Sig_transdc_His_kin-like_C"/>
</dbReference>
<evidence type="ECO:0000256" key="3">
    <source>
        <dbReference type="ARBA" id="ARBA00023012"/>
    </source>
</evidence>
<dbReference type="Proteomes" id="UP000669239">
    <property type="component" value="Unassembled WGS sequence"/>
</dbReference>
<evidence type="ECO:0000259" key="4">
    <source>
        <dbReference type="Pfam" id="PF02518"/>
    </source>
</evidence>
<dbReference type="SUPFAM" id="SSF55874">
    <property type="entry name" value="ATPase domain of HSP90 chaperone/DNA topoisomerase II/histidine kinase"/>
    <property type="match status" value="1"/>
</dbReference>
<dbReference type="InterPro" id="IPR036890">
    <property type="entry name" value="HATPase_C_sf"/>
</dbReference>
<dbReference type="InterPro" id="IPR003594">
    <property type="entry name" value="HATPase_dom"/>
</dbReference>
<dbReference type="Pfam" id="PF02518">
    <property type="entry name" value="HATPase_c"/>
    <property type="match status" value="1"/>
</dbReference>
<evidence type="ECO:0000256" key="1">
    <source>
        <dbReference type="ARBA" id="ARBA00000085"/>
    </source>
</evidence>
<evidence type="ECO:0000313" key="6">
    <source>
        <dbReference type="Proteomes" id="UP000669239"/>
    </source>
</evidence>
<comment type="caution">
    <text evidence="5">The sequence shown here is derived from an EMBL/GenBank/DDBJ whole genome shotgun (WGS) entry which is preliminary data.</text>
</comment>
<feature type="domain" description="Histidine kinase/HSP90-like ATPase" evidence="4">
    <location>
        <begin position="2"/>
        <end position="55"/>
    </location>
</feature>
<proteinExistence type="predicted"/>
<name>A0ABX2HSZ7_9FIRM</name>
<dbReference type="PRINTS" id="PR00344">
    <property type="entry name" value="BCTRLSENSOR"/>
</dbReference>
<reference evidence="5 6" key="1">
    <citation type="journal article" date="2020" name="Cell Host Microbe">
        <title>Functional and Genomic Variation between Human-Derived Isolates of Lachnospiraceae Reveals Inter- and Intra-Species Diversity.</title>
        <authorList>
            <person name="Sorbara M.T."/>
            <person name="Littmann E.R."/>
            <person name="Fontana E."/>
            <person name="Moody T.U."/>
            <person name="Kohout C.E."/>
            <person name="Gjonbalaj M."/>
            <person name="Eaton V."/>
            <person name="Seok R."/>
            <person name="Leiner I.M."/>
            <person name="Pamer E.G."/>
        </authorList>
    </citation>
    <scope>NUCLEOTIDE SEQUENCE [LARGE SCALE GENOMIC DNA]</scope>
    <source>
        <strain evidence="5 6">MSK.1.17</strain>
    </source>
</reference>
<dbReference type="EC" id="2.7.13.3" evidence="2"/>
<dbReference type="EMBL" id="JAAITT010000049">
    <property type="protein sequence ID" value="NSJ51837.1"/>
    <property type="molecule type" value="Genomic_DNA"/>
</dbReference>
<organism evidence="5 6">
    <name type="scientific">Enterocloster aldenensis</name>
    <dbReference type="NCBI Taxonomy" id="358742"/>
    <lineage>
        <taxon>Bacteria</taxon>
        <taxon>Bacillati</taxon>
        <taxon>Bacillota</taxon>
        <taxon>Clostridia</taxon>
        <taxon>Lachnospirales</taxon>
        <taxon>Lachnospiraceae</taxon>
        <taxon>Enterocloster</taxon>
    </lineage>
</organism>
<protein>
    <recommendedName>
        <fullName evidence="2">histidine kinase</fullName>
        <ecNumber evidence="2">2.7.13.3</ecNumber>
    </recommendedName>
</protein>
<comment type="catalytic activity">
    <reaction evidence="1">
        <text>ATP + protein L-histidine = ADP + protein N-phospho-L-histidine.</text>
        <dbReference type="EC" id="2.7.13.3"/>
    </reaction>
</comment>
<dbReference type="Gene3D" id="3.30.565.10">
    <property type="entry name" value="Histidine kinase-like ATPase, C-terminal domain"/>
    <property type="match status" value="1"/>
</dbReference>